<accession>A0A075UST6</accession>
<dbReference type="STRING" id="208439.AJAP_13175"/>
<organism evidence="3 4">
    <name type="scientific">Amycolatopsis japonica</name>
    <dbReference type="NCBI Taxonomy" id="208439"/>
    <lineage>
        <taxon>Bacteria</taxon>
        <taxon>Bacillati</taxon>
        <taxon>Actinomycetota</taxon>
        <taxon>Actinomycetes</taxon>
        <taxon>Pseudonocardiales</taxon>
        <taxon>Pseudonocardiaceae</taxon>
        <taxon>Amycolatopsis</taxon>
        <taxon>Amycolatopsis japonica group</taxon>
    </lineage>
</organism>
<evidence type="ECO:0000313" key="4">
    <source>
        <dbReference type="Proteomes" id="UP000028492"/>
    </source>
</evidence>
<evidence type="ECO:0000313" key="3">
    <source>
        <dbReference type="EMBL" id="AIG75516.1"/>
    </source>
</evidence>
<gene>
    <name evidence="3" type="ORF">AJAP_13175</name>
</gene>
<feature type="compositionally biased region" description="Polar residues" evidence="1">
    <location>
        <begin position="385"/>
        <end position="396"/>
    </location>
</feature>
<proteinExistence type="predicted"/>
<evidence type="ECO:0000259" key="2">
    <source>
        <dbReference type="Pfam" id="PF02720"/>
    </source>
</evidence>
<dbReference type="InterPro" id="IPR003615">
    <property type="entry name" value="HNH_nuc"/>
</dbReference>
<feature type="region of interest" description="Disordered" evidence="1">
    <location>
        <begin position="385"/>
        <end position="412"/>
    </location>
</feature>
<dbReference type="InterPro" id="IPR003870">
    <property type="entry name" value="DUF222"/>
</dbReference>
<dbReference type="EMBL" id="CP008953">
    <property type="protein sequence ID" value="AIG75516.1"/>
    <property type="molecule type" value="Genomic_DNA"/>
</dbReference>
<dbReference type="HOGENOM" id="CLU_021786_4_2_11"/>
<keyword evidence="4" id="KW-1185">Reference proteome</keyword>
<protein>
    <recommendedName>
        <fullName evidence="2">DUF222 domain-containing protein</fullName>
    </recommendedName>
</protein>
<dbReference type="Pfam" id="PF02720">
    <property type="entry name" value="DUF222"/>
    <property type="match status" value="1"/>
</dbReference>
<dbReference type="AlphaFoldDB" id="A0A075UST6"/>
<dbReference type="KEGG" id="aja:AJAP_13175"/>
<dbReference type="Proteomes" id="UP000028492">
    <property type="component" value="Chromosome"/>
</dbReference>
<dbReference type="CDD" id="cd00085">
    <property type="entry name" value="HNHc"/>
    <property type="match status" value="1"/>
</dbReference>
<reference evidence="3 4" key="1">
    <citation type="journal article" date="2014" name="J. Biotechnol.">
        <title>Complete genome sequence of the actinobacterium Amycolatopsis japonica MG417-CF17(T) (=DSM 44213T) producing (S,S)-N,N'-ethylenediaminedisuccinic acid.</title>
        <authorList>
            <person name="Stegmann E."/>
            <person name="Albersmeier A."/>
            <person name="Spohn M."/>
            <person name="Gert H."/>
            <person name="Weber T."/>
            <person name="Wohlleben W."/>
            <person name="Kalinowski J."/>
            <person name="Ruckert C."/>
        </authorList>
    </citation>
    <scope>NUCLEOTIDE SEQUENCE [LARGE SCALE GENOMIC DNA]</scope>
    <source>
        <strain evidence="4">MG417-CF17 (DSM 44213)</strain>
    </source>
</reference>
<feature type="compositionally biased region" description="Basic and acidic residues" evidence="1">
    <location>
        <begin position="402"/>
        <end position="412"/>
    </location>
</feature>
<dbReference type="eggNOG" id="COG1403">
    <property type="taxonomic scope" value="Bacteria"/>
</dbReference>
<feature type="domain" description="DUF222" evidence="2">
    <location>
        <begin position="47"/>
        <end position="324"/>
    </location>
</feature>
<name>A0A075UST6_9PSEU</name>
<sequence length="412" mass="44623">MDTLNATLALLKEITESDAFREVNASLDSLGDNDAIAAAVAASEGIARLEAVRFRALRQLGRHRDDAASVVQEVAFALSVVDGHAAGLVSTAAALMSRLPRTLGLLDQGKVGGYGAMKVATATAWLSDDDARAVDAVLEDRIPDRNSDQIRKAANHAAMMADRDGAARRTERNRAGRRLSVRQGETGVASIEVEDGPVEKVAAAYTRIDREARALRAGGETRTLDQLRADVALDLLLGGQGGKSERSEVFLYMDLNTYLGLNDDPAEMAGHGHIPASLARQIAGGPNTVLRRIITDPLSGQVLDLGRDRYRPTAGLDEFVRVRDRECRRPGCHRVAQACDLDHSVPWQHGGHTADTELIDLCRRDHRLKDEPGWNYRLASDGTLTITTPTGRSYDSSPPPLHEPRAEEPPPF</sequence>
<evidence type="ECO:0000256" key="1">
    <source>
        <dbReference type="SAM" id="MobiDB-lite"/>
    </source>
</evidence>